<feature type="binding site" evidence="1">
    <location>
        <position position="205"/>
    </location>
    <ligand>
        <name>ATP</name>
        <dbReference type="ChEBI" id="CHEBI:30616"/>
    </ligand>
</feature>
<dbReference type="PANTHER" id="PTHR13504">
    <property type="entry name" value="FIDO DOMAIN-CONTAINING PROTEIN DDB_G0283145"/>
    <property type="match status" value="1"/>
</dbReference>
<evidence type="ECO:0000313" key="6">
    <source>
        <dbReference type="Proteomes" id="UP000440694"/>
    </source>
</evidence>
<feature type="active site" evidence="2">
    <location>
        <position position="205"/>
    </location>
</feature>
<dbReference type="PANTHER" id="PTHR13504:SF35">
    <property type="entry name" value="PROTEIN ADENYLYLTRANSFERASE SOFIC"/>
    <property type="match status" value="1"/>
</dbReference>
<gene>
    <name evidence="5" type="ORF">GIW81_11330</name>
</gene>
<reference evidence="5 6" key="1">
    <citation type="submission" date="2019-11" db="EMBL/GenBank/DDBJ databases">
        <title>Identification of a novel strain.</title>
        <authorList>
            <person name="Xu Q."/>
            <person name="Wang G."/>
        </authorList>
    </citation>
    <scope>NUCLEOTIDE SEQUENCE [LARGE SCALE GENOMIC DNA]</scope>
    <source>
        <strain evidence="6">xq</strain>
    </source>
</reference>
<comment type="caution">
    <text evidence="5">The sequence shown here is derived from an EMBL/GenBank/DDBJ whole genome shotgun (WGS) entry which is preliminary data.</text>
</comment>
<dbReference type="PIRSF" id="PIRSF038925">
    <property type="entry name" value="AMP-prot_trans"/>
    <property type="match status" value="1"/>
</dbReference>
<dbReference type="InterPro" id="IPR003812">
    <property type="entry name" value="Fido"/>
</dbReference>
<dbReference type="InterPro" id="IPR040198">
    <property type="entry name" value="Fido_containing"/>
</dbReference>
<dbReference type="Pfam" id="PF21248">
    <property type="entry name" value="SoFic-like_C"/>
    <property type="match status" value="1"/>
</dbReference>
<evidence type="ECO:0000259" key="4">
    <source>
        <dbReference type="PROSITE" id="PS51459"/>
    </source>
</evidence>
<dbReference type="Gene3D" id="1.10.3290.10">
    <property type="entry name" value="Fido-like domain"/>
    <property type="match status" value="1"/>
</dbReference>
<dbReference type="GO" id="GO:0005524">
    <property type="term" value="F:ATP binding"/>
    <property type="evidence" value="ECO:0007669"/>
    <property type="project" value="UniProtKB-KW"/>
</dbReference>
<keyword evidence="6" id="KW-1185">Reference proteome</keyword>
<dbReference type="Proteomes" id="UP000440694">
    <property type="component" value="Unassembled WGS sequence"/>
</dbReference>
<evidence type="ECO:0000256" key="3">
    <source>
        <dbReference type="PIRSR" id="PIRSR640198-2"/>
    </source>
</evidence>
<feature type="binding site" evidence="1">
    <location>
        <begin position="210"/>
        <end position="216"/>
    </location>
    <ligand>
        <name>ATP</name>
        <dbReference type="ChEBI" id="CHEBI:30616"/>
    </ligand>
</feature>
<feature type="domain" description="Fido" evidence="4">
    <location>
        <begin position="125"/>
        <end position="269"/>
    </location>
</feature>
<evidence type="ECO:0000256" key="1">
    <source>
        <dbReference type="PIRSR" id="PIRSR038925-1"/>
    </source>
</evidence>
<feature type="binding site" evidence="3">
    <location>
        <begin position="247"/>
        <end position="248"/>
    </location>
    <ligand>
        <name>ATP</name>
        <dbReference type="ChEBI" id="CHEBI:30616"/>
    </ligand>
</feature>
<evidence type="ECO:0000313" key="5">
    <source>
        <dbReference type="EMBL" id="MTD94922.1"/>
    </source>
</evidence>
<feature type="binding site" evidence="1">
    <location>
        <position position="79"/>
    </location>
    <ligand>
        <name>ATP</name>
        <dbReference type="ChEBI" id="CHEBI:30616"/>
    </ligand>
</feature>
<evidence type="ECO:0000256" key="2">
    <source>
        <dbReference type="PIRSR" id="PIRSR640198-1"/>
    </source>
</evidence>
<dbReference type="InterPro" id="IPR026287">
    <property type="entry name" value="SoFic-like"/>
</dbReference>
<keyword evidence="1" id="KW-0067">ATP-binding</keyword>
<feature type="binding site" evidence="3">
    <location>
        <begin position="209"/>
        <end position="216"/>
    </location>
    <ligand>
        <name>ATP</name>
        <dbReference type="ChEBI" id="CHEBI:30616"/>
    </ligand>
</feature>
<dbReference type="AlphaFoldDB" id="A0A6I3KMD8"/>
<dbReference type="InterPro" id="IPR036597">
    <property type="entry name" value="Fido-like_dom_sf"/>
</dbReference>
<feature type="binding site" evidence="1">
    <location>
        <position position="247"/>
    </location>
    <ligand>
        <name>ATP</name>
        <dbReference type="ChEBI" id="CHEBI:30616"/>
    </ligand>
</feature>
<dbReference type="Pfam" id="PF02661">
    <property type="entry name" value="Fic"/>
    <property type="match status" value="1"/>
</dbReference>
<organism evidence="5 6">
    <name type="scientific">Hyphomicrobium album</name>
    <dbReference type="NCBI Taxonomy" id="2665159"/>
    <lineage>
        <taxon>Bacteria</taxon>
        <taxon>Pseudomonadati</taxon>
        <taxon>Pseudomonadota</taxon>
        <taxon>Alphaproteobacteria</taxon>
        <taxon>Hyphomicrobiales</taxon>
        <taxon>Hyphomicrobiaceae</taxon>
        <taxon>Hyphomicrobium</taxon>
    </lineage>
</organism>
<proteinExistence type="predicted"/>
<protein>
    <submittedName>
        <fullName evidence="5">Fic family protein</fullName>
    </submittedName>
</protein>
<dbReference type="EMBL" id="WMBQ01000001">
    <property type="protein sequence ID" value="MTD94922.1"/>
    <property type="molecule type" value="Genomic_DNA"/>
</dbReference>
<dbReference type="PROSITE" id="PS51459">
    <property type="entry name" value="FIDO"/>
    <property type="match status" value="1"/>
</dbReference>
<keyword evidence="1" id="KW-0547">Nucleotide-binding</keyword>
<sequence>MVKNSKNLNTSGFAPTAPYNALPALPGRQALETVPVLRKCVTASRALAGLKEAAHLIPNQDVLINSIPLREARDSSAIENIVTTNDTLFKYANIDPEKADDATKEALRYRTALMQGFKDVQQRPLSTSTAVLVCRAIKNVELDVRQVPGTALAHQPSGKVIYTPPEGQALLREKLTDWERFLHTEDDLDPIIRMAAAHYQFEAIHPFTDGNGRTGRVLNTLYLIDKKLLDLPILYLSRYINEHRSEYYDRLLAVTTSGAWESWLLYMLTAVEETSLWTTAKIRAVRDLMDGTVAYVSAASPKVYSRELVEVIFTQPYSRIADVVDAGIANRATASKYLKELAAKGLLEERKEGRENIYVNVRFLDLLTSDRNSFKKFS</sequence>
<dbReference type="NCBIfam" id="NF046030">
    <property type="entry name" value="ProtAdlyltaseSoFic"/>
    <property type="match status" value="1"/>
</dbReference>
<dbReference type="SUPFAM" id="SSF140931">
    <property type="entry name" value="Fic-like"/>
    <property type="match status" value="1"/>
</dbReference>
<dbReference type="InterPro" id="IPR025758">
    <property type="entry name" value="Fic/DOC_N"/>
</dbReference>
<dbReference type="Pfam" id="PF13784">
    <property type="entry name" value="Fic_N"/>
    <property type="match status" value="1"/>
</dbReference>
<accession>A0A6I3KMD8</accession>
<name>A0A6I3KMD8_9HYPH</name>
<dbReference type="InterPro" id="IPR048770">
    <property type="entry name" value="SoFic-like_C"/>
</dbReference>